<dbReference type="EMBL" id="MHTK01000006">
    <property type="protein sequence ID" value="OHA59524.1"/>
    <property type="molecule type" value="Genomic_DNA"/>
</dbReference>
<evidence type="ECO:0000313" key="3">
    <source>
        <dbReference type="Proteomes" id="UP000177838"/>
    </source>
</evidence>
<comment type="caution">
    <text evidence="2">The sequence shown here is derived from an EMBL/GenBank/DDBJ whole genome shotgun (WGS) entry which is preliminary data.</text>
</comment>
<gene>
    <name evidence="2" type="ORF">A2589_01530</name>
</gene>
<dbReference type="Proteomes" id="UP000177838">
    <property type="component" value="Unassembled WGS sequence"/>
</dbReference>
<feature type="transmembrane region" description="Helical" evidence="1">
    <location>
        <begin position="144"/>
        <end position="165"/>
    </location>
</feature>
<accession>A0A1G2QFY4</accession>
<keyword evidence="1" id="KW-1133">Transmembrane helix</keyword>
<feature type="transmembrane region" description="Helical" evidence="1">
    <location>
        <begin position="97"/>
        <end position="115"/>
    </location>
</feature>
<organism evidence="2 3">
    <name type="scientific">Candidatus Vogelbacteria bacterium RIFOXYD1_FULL_46_19</name>
    <dbReference type="NCBI Taxonomy" id="1802439"/>
    <lineage>
        <taxon>Bacteria</taxon>
        <taxon>Candidatus Vogeliibacteriota</taxon>
    </lineage>
</organism>
<dbReference type="AlphaFoldDB" id="A0A1G2QFY4"/>
<protein>
    <submittedName>
        <fullName evidence="2">Uncharacterized protein</fullName>
    </submittedName>
</protein>
<evidence type="ECO:0000313" key="2">
    <source>
        <dbReference type="EMBL" id="OHA59524.1"/>
    </source>
</evidence>
<dbReference type="STRING" id="1802439.A2589_01530"/>
<reference evidence="2 3" key="1">
    <citation type="journal article" date="2016" name="Nat. Commun.">
        <title>Thousands of microbial genomes shed light on interconnected biogeochemical processes in an aquifer system.</title>
        <authorList>
            <person name="Anantharaman K."/>
            <person name="Brown C.T."/>
            <person name="Hug L.A."/>
            <person name="Sharon I."/>
            <person name="Castelle C.J."/>
            <person name="Probst A.J."/>
            <person name="Thomas B.C."/>
            <person name="Singh A."/>
            <person name="Wilkins M.J."/>
            <person name="Karaoz U."/>
            <person name="Brodie E.L."/>
            <person name="Williams K.H."/>
            <person name="Hubbard S.S."/>
            <person name="Banfield J.F."/>
        </authorList>
    </citation>
    <scope>NUCLEOTIDE SEQUENCE [LARGE SCALE GENOMIC DNA]</scope>
</reference>
<keyword evidence="1" id="KW-0472">Membrane</keyword>
<sequence>MTLSTHALTGAIIVSLLPNEPVVGLTVAFLSHFVLDMIPHRDYELLSLNQEAAKRGVVEMAWGRAFIWDLGRIGGDALLGLVLAVGLGFFLDGQWPLLLLGGALAGMLPDFLQFWHGLSRWRILDGLQRFHATIHTKIRLKNNLFLGVISQVGLVILLWMTRLWLS</sequence>
<name>A0A1G2QFY4_9BACT</name>
<evidence type="ECO:0000256" key="1">
    <source>
        <dbReference type="SAM" id="Phobius"/>
    </source>
</evidence>
<proteinExistence type="predicted"/>
<keyword evidence="1" id="KW-0812">Transmembrane</keyword>